<proteinExistence type="predicted"/>
<dbReference type="EMBL" id="JACHFL010000003">
    <property type="protein sequence ID" value="MBB5362610.1"/>
    <property type="molecule type" value="Genomic_DNA"/>
</dbReference>
<protein>
    <submittedName>
        <fullName evidence="2">Uncharacterized protein</fullName>
    </submittedName>
</protein>
<dbReference type="RefSeq" id="WP_229790050.1">
    <property type="nucleotide sequence ID" value="NZ_JACHFL010000003.1"/>
</dbReference>
<keyword evidence="1" id="KW-1133">Transmembrane helix</keyword>
<evidence type="ECO:0000256" key="1">
    <source>
        <dbReference type="SAM" id="Phobius"/>
    </source>
</evidence>
<accession>A0A7W8NEF1</accession>
<keyword evidence="1" id="KW-0812">Transmembrane</keyword>
<feature type="transmembrane region" description="Helical" evidence="1">
    <location>
        <begin position="20"/>
        <end position="39"/>
    </location>
</feature>
<evidence type="ECO:0000313" key="2">
    <source>
        <dbReference type="EMBL" id="MBB5362610.1"/>
    </source>
</evidence>
<keyword evidence="1" id="KW-0472">Membrane</keyword>
<gene>
    <name evidence="2" type="ORF">HNQ08_001705</name>
</gene>
<name>A0A7W8NEF1_9DEIO</name>
<evidence type="ECO:0000313" key="3">
    <source>
        <dbReference type="Proteomes" id="UP000552709"/>
    </source>
</evidence>
<comment type="caution">
    <text evidence="2">The sequence shown here is derived from an EMBL/GenBank/DDBJ whole genome shotgun (WGS) entry which is preliminary data.</text>
</comment>
<dbReference type="Proteomes" id="UP000552709">
    <property type="component" value="Unassembled WGS sequence"/>
</dbReference>
<organism evidence="2 3">
    <name type="scientific">Deinococcus humi</name>
    <dbReference type="NCBI Taxonomy" id="662880"/>
    <lineage>
        <taxon>Bacteria</taxon>
        <taxon>Thermotogati</taxon>
        <taxon>Deinococcota</taxon>
        <taxon>Deinococci</taxon>
        <taxon>Deinococcales</taxon>
        <taxon>Deinococcaceae</taxon>
        <taxon>Deinococcus</taxon>
    </lineage>
</organism>
<sequence length="155" mass="16350">MPLNTSGNRSASSKRRWPQLGAVLAILAALGAIGGVWLAREAGGRGPLYCIEQSGTVWNGVAPLPPGFQPECPQSDSYRAEVRAGDARVEQYRVPGWQPRALLPAIKAGGYGQLSDELIGTGNYSAFLGRAGAPEIQYLATQEGDTTLITLSGRP</sequence>
<dbReference type="AlphaFoldDB" id="A0A7W8NEF1"/>
<reference evidence="2 3" key="1">
    <citation type="submission" date="2020-08" db="EMBL/GenBank/DDBJ databases">
        <title>Genomic Encyclopedia of Type Strains, Phase IV (KMG-IV): sequencing the most valuable type-strain genomes for metagenomic binning, comparative biology and taxonomic classification.</title>
        <authorList>
            <person name="Goeker M."/>
        </authorList>
    </citation>
    <scope>NUCLEOTIDE SEQUENCE [LARGE SCALE GENOMIC DNA]</scope>
    <source>
        <strain evidence="2 3">DSM 27939</strain>
    </source>
</reference>
<keyword evidence="3" id="KW-1185">Reference proteome</keyword>